<dbReference type="KEGG" id="gfs:119638394"/>
<dbReference type="GO" id="GO:0044547">
    <property type="term" value="F:DNA topoisomerase binding"/>
    <property type="evidence" value="ECO:0007669"/>
    <property type="project" value="TreeGrafter"/>
</dbReference>
<dbReference type="Gene3D" id="3.30.420.10">
    <property type="entry name" value="Ribonuclease H-like superfamily/Ribonuclease H"/>
    <property type="match status" value="1"/>
</dbReference>
<feature type="domain" description="Mos1 transposase HTH" evidence="1">
    <location>
        <begin position="10"/>
        <end position="52"/>
    </location>
</feature>
<dbReference type="GO" id="GO:0000793">
    <property type="term" value="C:condensed chromosome"/>
    <property type="evidence" value="ECO:0007669"/>
    <property type="project" value="TreeGrafter"/>
</dbReference>
<dbReference type="Pfam" id="PF17906">
    <property type="entry name" value="HTH_48"/>
    <property type="match status" value="1"/>
</dbReference>
<dbReference type="Gene3D" id="1.10.10.10">
    <property type="entry name" value="Winged helix-like DNA-binding domain superfamily/Winged helix DNA-binding domain"/>
    <property type="match status" value="1"/>
</dbReference>
<reference evidence="3" key="1">
    <citation type="submission" date="2025-08" db="UniProtKB">
        <authorList>
            <consortium name="RefSeq"/>
        </authorList>
    </citation>
    <scope>IDENTIFICATION</scope>
    <source>
        <tissue evidence="3">Whole body pupa</tissue>
    </source>
</reference>
<gene>
    <name evidence="3" type="primary">LOC119638394</name>
</gene>
<dbReference type="GO" id="GO:0003690">
    <property type="term" value="F:double-stranded DNA binding"/>
    <property type="evidence" value="ECO:0007669"/>
    <property type="project" value="TreeGrafter"/>
</dbReference>
<dbReference type="RefSeq" id="XP_037891082.1">
    <property type="nucleotide sequence ID" value="XM_038035154.1"/>
</dbReference>
<dbReference type="GO" id="GO:0000729">
    <property type="term" value="P:DNA double-strand break processing"/>
    <property type="evidence" value="ECO:0007669"/>
    <property type="project" value="TreeGrafter"/>
</dbReference>
<dbReference type="GO" id="GO:0003697">
    <property type="term" value="F:single-stranded DNA binding"/>
    <property type="evidence" value="ECO:0007669"/>
    <property type="project" value="TreeGrafter"/>
</dbReference>
<dbReference type="GO" id="GO:0035861">
    <property type="term" value="C:site of double-strand break"/>
    <property type="evidence" value="ECO:0007669"/>
    <property type="project" value="TreeGrafter"/>
</dbReference>
<dbReference type="GO" id="GO:0000014">
    <property type="term" value="F:single-stranded DNA endodeoxyribonuclease activity"/>
    <property type="evidence" value="ECO:0007669"/>
    <property type="project" value="TreeGrafter"/>
</dbReference>
<dbReference type="GO" id="GO:0015074">
    <property type="term" value="P:DNA integration"/>
    <property type="evidence" value="ECO:0007669"/>
    <property type="project" value="TreeGrafter"/>
</dbReference>
<dbReference type="InterPro" id="IPR036397">
    <property type="entry name" value="RNaseH_sf"/>
</dbReference>
<evidence type="ECO:0000313" key="2">
    <source>
        <dbReference type="Proteomes" id="UP000092443"/>
    </source>
</evidence>
<dbReference type="GeneID" id="119638394"/>
<dbReference type="Pfam" id="PF13412">
    <property type="entry name" value="HTH_24"/>
    <property type="match status" value="1"/>
</dbReference>
<dbReference type="PANTHER" id="PTHR46060:SF2">
    <property type="entry name" value="HISTONE-LYSINE N-METHYLTRANSFERASE SETMAR"/>
    <property type="match status" value="1"/>
</dbReference>
<protein>
    <submittedName>
        <fullName evidence="3">Histone-lysine N-methyltransferase SETMAR-like</fullName>
    </submittedName>
</protein>
<sequence length="223" mass="26005">MADFVPSESHVRNCVHFHFNADVSATETTSKICDIYGDVLKFSKCQRWFRRFAVSDYDLSYKHRTGRPGQFDNDALKSLVESDPRLTIQELARSLGSTWSTVQRHLKEIGKVHRQGKWLQNLLSEANKDLRRTICNSMLTRLSRDPFLLRIVTGDEKWILYDNIKRLKQWLSANERPLPTHKQSLSLRKVLLCIWWDYSGIVHYELLKPGETVTVDNGYNPHS</sequence>
<dbReference type="Proteomes" id="UP000092443">
    <property type="component" value="Unplaced"/>
</dbReference>
<keyword evidence="2" id="KW-1185">Reference proteome</keyword>
<dbReference type="PANTHER" id="PTHR46060">
    <property type="entry name" value="MARINER MOS1 TRANSPOSASE-LIKE PROTEIN"/>
    <property type="match status" value="1"/>
</dbReference>
<dbReference type="GO" id="GO:0031297">
    <property type="term" value="P:replication fork processing"/>
    <property type="evidence" value="ECO:0007669"/>
    <property type="project" value="TreeGrafter"/>
</dbReference>
<dbReference type="GO" id="GO:0006303">
    <property type="term" value="P:double-strand break repair via nonhomologous end joining"/>
    <property type="evidence" value="ECO:0007669"/>
    <property type="project" value="TreeGrafter"/>
</dbReference>
<accession>A0A9C5Z723</accession>
<evidence type="ECO:0000259" key="1">
    <source>
        <dbReference type="Pfam" id="PF17906"/>
    </source>
</evidence>
<dbReference type="InterPro" id="IPR001888">
    <property type="entry name" value="Transposase_1"/>
</dbReference>
<dbReference type="InterPro" id="IPR036388">
    <property type="entry name" value="WH-like_DNA-bd_sf"/>
</dbReference>
<dbReference type="Pfam" id="PF01359">
    <property type="entry name" value="Transposase_1"/>
    <property type="match status" value="1"/>
</dbReference>
<organism evidence="2 3">
    <name type="scientific">Glossina fuscipes</name>
    <dbReference type="NCBI Taxonomy" id="7396"/>
    <lineage>
        <taxon>Eukaryota</taxon>
        <taxon>Metazoa</taxon>
        <taxon>Ecdysozoa</taxon>
        <taxon>Arthropoda</taxon>
        <taxon>Hexapoda</taxon>
        <taxon>Insecta</taxon>
        <taxon>Pterygota</taxon>
        <taxon>Neoptera</taxon>
        <taxon>Endopterygota</taxon>
        <taxon>Diptera</taxon>
        <taxon>Brachycera</taxon>
        <taxon>Muscomorpha</taxon>
        <taxon>Hippoboscoidea</taxon>
        <taxon>Glossinidae</taxon>
        <taxon>Glossina</taxon>
    </lineage>
</organism>
<dbReference type="GO" id="GO:0044774">
    <property type="term" value="P:mitotic DNA integrity checkpoint signaling"/>
    <property type="evidence" value="ECO:0007669"/>
    <property type="project" value="TreeGrafter"/>
</dbReference>
<dbReference type="GO" id="GO:0005634">
    <property type="term" value="C:nucleus"/>
    <property type="evidence" value="ECO:0007669"/>
    <property type="project" value="TreeGrafter"/>
</dbReference>
<dbReference type="Gene3D" id="1.10.10.1450">
    <property type="match status" value="1"/>
</dbReference>
<evidence type="ECO:0000313" key="3">
    <source>
        <dbReference type="RefSeq" id="XP_037891082.1"/>
    </source>
</evidence>
<name>A0A9C5Z723_9MUSC</name>
<dbReference type="GO" id="GO:0046975">
    <property type="term" value="F:histone H3K36 methyltransferase activity"/>
    <property type="evidence" value="ECO:0007669"/>
    <property type="project" value="TreeGrafter"/>
</dbReference>
<dbReference type="InterPro" id="IPR052709">
    <property type="entry name" value="Transposase-MT_Hybrid"/>
</dbReference>
<dbReference type="AlphaFoldDB" id="A0A9C5Z723"/>
<dbReference type="GO" id="GO:0042800">
    <property type="term" value="F:histone H3K4 methyltransferase activity"/>
    <property type="evidence" value="ECO:0007669"/>
    <property type="project" value="TreeGrafter"/>
</dbReference>
<dbReference type="InterPro" id="IPR041426">
    <property type="entry name" value="Mos1_HTH"/>
</dbReference>
<proteinExistence type="predicted"/>